<dbReference type="SUPFAM" id="SSF52980">
    <property type="entry name" value="Restriction endonuclease-like"/>
    <property type="match status" value="1"/>
</dbReference>
<keyword evidence="3" id="KW-1185">Reference proteome</keyword>
<protein>
    <recommendedName>
        <fullName evidence="1">TnsA endonuclease N-terminal domain-containing protein</fullName>
    </recommendedName>
</protein>
<dbReference type="EMBL" id="JABBPK010000001">
    <property type="protein sequence ID" value="NMO79180.1"/>
    <property type="molecule type" value="Genomic_DNA"/>
</dbReference>
<dbReference type="Pfam" id="PF08722">
    <property type="entry name" value="Tn7_TnsA-like_N"/>
    <property type="match status" value="1"/>
</dbReference>
<dbReference type="AlphaFoldDB" id="A0A7Y0KBD3"/>
<dbReference type="InterPro" id="IPR014833">
    <property type="entry name" value="TnsA_N"/>
</dbReference>
<gene>
    <name evidence="2" type="ORF">HHU08_19700</name>
</gene>
<evidence type="ECO:0000313" key="3">
    <source>
        <dbReference type="Proteomes" id="UP000588491"/>
    </source>
</evidence>
<comment type="caution">
    <text evidence="2">The sequence shown here is derived from an EMBL/GenBank/DDBJ whole genome shotgun (WGS) entry which is preliminary data.</text>
</comment>
<proteinExistence type="predicted"/>
<dbReference type="InterPro" id="IPR011856">
    <property type="entry name" value="tRNA_endonuc-like_dom_sf"/>
</dbReference>
<name>A0A7Y0KBD3_9BACI</name>
<organism evidence="2 3">
    <name type="scientific">Niallia alba</name>
    <dbReference type="NCBI Taxonomy" id="2729105"/>
    <lineage>
        <taxon>Bacteria</taxon>
        <taxon>Bacillati</taxon>
        <taxon>Bacillota</taxon>
        <taxon>Bacilli</taxon>
        <taxon>Bacillales</taxon>
        <taxon>Bacillaceae</taxon>
        <taxon>Niallia</taxon>
    </lineage>
</organism>
<feature type="domain" description="TnsA endonuclease N-terminal" evidence="1">
    <location>
        <begin position="45"/>
        <end position="121"/>
    </location>
</feature>
<evidence type="ECO:0000313" key="2">
    <source>
        <dbReference type="EMBL" id="NMO79180.1"/>
    </source>
</evidence>
<dbReference type="Gene3D" id="3.40.1350.10">
    <property type="match status" value="1"/>
</dbReference>
<sequence length="199" mass="23864">MEQVRKIKPSKKGSFRGFINSKKSNEMVAWESLLEKDFIKVLDFDPSIIKIQSQPIKIEYRYKGKIYKYFPDFLVETKDKQYIIFEVKPEDKIKEEDNKVKFEVGKIYCEKKGWKFKIVTEKDIRQGYLIQNLDKIRGVDERLTKESTKIKIYNFIQKNGKSKMEDIIKFDDSIPSPEIYSNLYYMIYNQQLNIDLINH</sequence>
<dbReference type="InterPro" id="IPR011335">
    <property type="entry name" value="Restrct_endonuc-II-like"/>
</dbReference>
<evidence type="ECO:0000259" key="1">
    <source>
        <dbReference type="Pfam" id="PF08722"/>
    </source>
</evidence>
<accession>A0A7Y0KBD3</accession>
<dbReference type="GO" id="GO:0003676">
    <property type="term" value="F:nucleic acid binding"/>
    <property type="evidence" value="ECO:0007669"/>
    <property type="project" value="InterPro"/>
</dbReference>
<dbReference type="Proteomes" id="UP000588491">
    <property type="component" value="Unassembled WGS sequence"/>
</dbReference>
<reference evidence="2 3" key="1">
    <citation type="submission" date="2020-04" db="EMBL/GenBank/DDBJ databases">
        <title>Bacillus sp. UniB3 isolated from commercial digestive syrup.</title>
        <authorList>
            <person name="Thorat V."/>
            <person name="Kirdat K."/>
            <person name="Tiwarekar B."/>
            <person name="Yadav A."/>
        </authorList>
    </citation>
    <scope>NUCLEOTIDE SEQUENCE [LARGE SCALE GENOMIC DNA]</scope>
    <source>
        <strain evidence="2 3">UniB3</strain>
    </source>
</reference>
<dbReference type="RefSeq" id="WP_169189100.1">
    <property type="nucleotide sequence ID" value="NZ_JABBPK010000001.1"/>
</dbReference>